<dbReference type="InterPro" id="IPR014016">
    <property type="entry name" value="UvrD-like_ATP-bd"/>
</dbReference>
<dbReference type="InterPro" id="IPR000212">
    <property type="entry name" value="DNA_helicase_UvrD/REP"/>
</dbReference>
<dbReference type="GO" id="GO:0003677">
    <property type="term" value="F:DNA binding"/>
    <property type="evidence" value="ECO:0007669"/>
    <property type="project" value="InterPro"/>
</dbReference>
<keyword evidence="3 10" id="KW-0378">Hydrolase</keyword>
<keyword evidence="6" id="KW-0413">Isomerase</keyword>
<comment type="catalytic activity">
    <reaction evidence="9">
        <text>ATP + H2O = ADP + phosphate + H(+)</text>
        <dbReference type="Rhea" id="RHEA:13065"/>
        <dbReference type="ChEBI" id="CHEBI:15377"/>
        <dbReference type="ChEBI" id="CHEBI:15378"/>
        <dbReference type="ChEBI" id="CHEBI:30616"/>
        <dbReference type="ChEBI" id="CHEBI:43474"/>
        <dbReference type="ChEBI" id="CHEBI:456216"/>
        <dbReference type="EC" id="5.6.2.4"/>
    </reaction>
</comment>
<gene>
    <name evidence="12" type="ORF">H8S62_14945</name>
</gene>
<evidence type="ECO:0000259" key="11">
    <source>
        <dbReference type="PROSITE" id="PS51198"/>
    </source>
</evidence>
<dbReference type="InterPro" id="IPR013986">
    <property type="entry name" value="DExx_box_DNA_helicase_dom_sf"/>
</dbReference>
<dbReference type="SUPFAM" id="SSF52540">
    <property type="entry name" value="P-loop containing nucleoside triphosphate hydrolases"/>
    <property type="match status" value="1"/>
</dbReference>
<dbReference type="PROSITE" id="PS51198">
    <property type="entry name" value="UVRD_HELICASE_ATP_BIND"/>
    <property type="match status" value="1"/>
</dbReference>
<dbReference type="GO" id="GO:0005524">
    <property type="term" value="F:ATP binding"/>
    <property type="evidence" value="ECO:0007669"/>
    <property type="project" value="UniProtKB-UniRule"/>
</dbReference>
<dbReference type="Gene3D" id="3.40.50.300">
    <property type="entry name" value="P-loop containing nucleotide triphosphate hydrolases"/>
    <property type="match status" value="2"/>
</dbReference>
<dbReference type="AlphaFoldDB" id="A0A8J6JLN8"/>
<comment type="similarity">
    <text evidence="1">Belongs to the helicase family. UvrD subfamily.</text>
</comment>
<reference evidence="12" key="1">
    <citation type="submission" date="2020-08" db="EMBL/GenBank/DDBJ databases">
        <title>Genome public.</title>
        <authorList>
            <person name="Liu C."/>
            <person name="Sun Q."/>
        </authorList>
    </citation>
    <scope>NUCLEOTIDE SEQUENCE</scope>
    <source>
        <strain evidence="12">NSJ-52</strain>
    </source>
</reference>
<organism evidence="12 13">
    <name type="scientific">Lawsonibacter faecis</name>
    <dbReference type="NCBI Taxonomy" id="2763052"/>
    <lineage>
        <taxon>Bacteria</taxon>
        <taxon>Bacillati</taxon>
        <taxon>Bacillota</taxon>
        <taxon>Clostridia</taxon>
        <taxon>Eubacteriales</taxon>
        <taxon>Oscillospiraceae</taxon>
        <taxon>Lawsonibacter</taxon>
    </lineage>
</organism>
<comment type="catalytic activity">
    <reaction evidence="7">
        <text>Couples ATP hydrolysis with the unwinding of duplex DNA by translocating in the 3'-5' direction.</text>
        <dbReference type="EC" id="5.6.2.4"/>
    </reaction>
</comment>
<dbReference type="InterPro" id="IPR027417">
    <property type="entry name" value="P-loop_NTPase"/>
</dbReference>
<keyword evidence="2 10" id="KW-0547">Nucleotide-binding</keyword>
<evidence type="ECO:0000256" key="4">
    <source>
        <dbReference type="ARBA" id="ARBA00022806"/>
    </source>
</evidence>
<evidence type="ECO:0000256" key="9">
    <source>
        <dbReference type="ARBA" id="ARBA00048988"/>
    </source>
</evidence>
<dbReference type="EC" id="5.6.2.4" evidence="8"/>
<feature type="binding site" evidence="10">
    <location>
        <begin position="24"/>
        <end position="31"/>
    </location>
    <ligand>
        <name>ATP</name>
        <dbReference type="ChEBI" id="CHEBI:30616"/>
    </ligand>
</feature>
<comment type="caution">
    <text evidence="12">The sequence shown here is derived from an EMBL/GenBank/DDBJ whole genome shotgun (WGS) entry which is preliminary data.</text>
</comment>
<dbReference type="Proteomes" id="UP000607645">
    <property type="component" value="Unassembled WGS sequence"/>
</dbReference>
<dbReference type="PANTHER" id="PTHR11070">
    <property type="entry name" value="UVRD / RECB / PCRA DNA HELICASE FAMILY MEMBER"/>
    <property type="match status" value="1"/>
</dbReference>
<accession>A0A8J6JLN8</accession>
<protein>
    <recommendedName>
        <fullName evidence="8">DNA 3'-5' helicase</fullName>
        <ecNumber evidence="8">5.6.2.4</ecNumber>
    </recommendedName>
</protein>
<evidence type="ECO:0000256" key="7">
    <source>
        <dbReference type="ARBA" id="ARBA00034617"/>
    </source>
</evidence>
<dbReference type="Gene3D" id="1.10.10.160">
    <property type="match status" value="1"/>
</dbReference>
<keyword evidence="13" id="KW-1185">Reference proteome</keyword>
<evidence type="ECO:0000256" key="8">
    <source>
        <dbReference type="ARBA" id="ARBA00034808"/>
    </source>
</evidence>
<evidence type="ECO:0000256" key="5">
    <source>
        <dbReference type="ARBA" id="ARBA00022840"/>
    </source>
</evidence>
<evidence type="ECO:0000256" key="2">
    <source>
        <dbReference type="ARBA" id="ARBA00022741"/>
    </source>
</evidence>
<dbReference type="PANTHER" id="PTHR11070:SF3">
    <property type="entry name" value="DNA 3'-5' HELICASE"/>
    <property type="match status" value="1"/>
</dbReference>
<dbReference type="GO" id="GO:0043138">
    <property type="term" value="F:3'-5' DNA helicase activity"/>
    <property type="evidence" value="ECO:0007669"/>
    <property type="project" value="UniProtKB-EC"/>
</dbReference>
<dbReference type="GO" id="GO:0000725">
    <property type="term" value="P:recombinational repair"/>
    <property type="evidence" value="ECO:0007669"/>
    <property type="project" value="TreeGrafter"/>
</dbReference>
<evidence type="ECO:0000313" key="12">
    <source>
        <dbReference type="EMBL" id="MBC5738308.1"/>
    </source>
</evidence>
<keyword evidence="4 10" id="KW-0347">Helicase</keyword>
<dbReference type="Pfam" id="PF13361">
    <property type="entry name" value="UvrD_C"/>
    <property type="match status" value="1"/>
</dbReference>
<evidence type="ECO:0000256" key="10">
    <source>
        <dbReference type="PROSITE-ProRule" id="PRU00560"/>
    </source>
</evidence>
<dbReference type="GO" id="GO:0005829">
    <property type="term" value="C:cytosol"/>
    <property type="evidence" value="ECO:0007669"/>
    <property type="project" value="TreeGrafter"/>
</dbReference>
<evidence type="ECO:0000256" key="3">
    <source>
        <dbReference type="ARBA" id="ARBA00022801"/>
    </source>
</evidence>
<evidence type="ECO:0000313" key="13">
    <source>
        <dbReference type="Proteomes" id="UP000607645"/>
    </source>
</evidence>
<evidence type="ECO:0000256" key="1">
    <source>
        <dbReference type="ARBA" id="ARBA00009922"/>
    </source>
</evidence>
<evidence type="ECO:0000256" key="6">
    <source>
        <dbReference type="ARBA" id="ARBA00023235"/>
    </source>
</evidence>
<sequence length="649" mass="73419">MAVEIISSDIFTPEQLTMHSKIFAGPGAGKTHFLVENVKNIVTTHPFVAKSRTRKVLCITYTNAAVDEIVRRLDRYADSVEIHTIHGFIIEHIIKPFQQDLREIISEEFGITLDGKGQITSQVEGLGILHGIDKADIFKYITDKTAEITELSYSKKIMGDVQVKITDYLQDATLFASKKADEKLSASPKIIDTHILPIKAYIWSVVKKLTHDEILYFGYRILERNHTALYATRVKFPFIFVDEFQDTNPLQTMLIKLIGTKSTVIGIIGDIAQSIYSFQGAKPSQFADFAMSGERELAQYVINDNRRSTTNIVNFCNYLRQSDPNVSQCSRKPYSDDAAKLKAEAKKVHFIIGESDAAKAQIANILADGGVVLTRTWAAAFSYIRGITPEQVACLKKIYNSYYTSPIDIRRDIEEHNFVTWVKAFKCIFGLWNGYRTGAFIDVLKAFSIYVDINHKKITPKFISLIKKLSENLFASLNENTTDKITAHVIENFNEQIKDEQYAKLIDVLGAGFKIPIFDDADKDDLKANVLSLNWQTSYKLFTEVFSAGSKYMTVHQAKGLEWEKVVVSLTPNKASNKDNITLEVMYSKPCLLEEQSAQEFTRMYYVACSRAKEDLYIHLPNGFPSNIIDNAIGAFIEKSGQQIEFEFI</sequence>
<proteinExistence type="inferred from homology"/>
<name>A0A8J6JLN8_9FIRM</name>
<keyword evidence="5 10" id="KW-0067">ATP-binding</keyword>
<dbReference type="InterPro" id="IPR014017">
    <property type="entry name" value="DNA_helicase_UvrD-like_C"/>
</dbReference>
<dbReference type="EMBL" id="JACOPQ010000014">
    <property type="protein sequence ID" value="MBC5738308.1"/>
    <property type="molecule type" value="Genomic_DNA"/>
</dbReference>
<dbReference type="Pfam" id="PF00580">
    <property type="entry name" value="UvrD-helicase"/>
    <property type="match status" value="1"/>
</dbReference>
<dbReference type="RefSeq" id="WP_186920094.1">
    <property type="nucleotide sequence ID" value="NZ_JACOPQ010000014.1"/>
</dbReference>
<dbReference type="GO" id="GO:0016787">
    <property type="term" value="F:hydrolase activity"/>
    <property type="evidence" value="ECO:0007669"/>
    <property type="project" value="UniProtKB-UniRule"/>
</dbReference>
<feature type="domain" description="UvrD-like helicase ATP-binding" evidence="11">
    <location>
        <begin position="3"/>
        <end position="309"/>
    </location>
</feature>